<dbReference type="KEGG" id="mhos:CXR34_13465"/>
<sequence>MLDSDDEVAVWAALVRALSSVFRTAEKVRVGYPDYYSARDADPYGAALGGLVYFRGETEHAHAEELYVPGYAVAEVWVARDGKYVRGQVFAGQGGEWVPAIPYTPARVFPPLHPTARPDAHGRDTHYRTLVAGQPVAQVFIEAEAALRRLADMRKTYDSRLQNDQERRLA</sequence>
<evidence type="ECO:0000313" key="2">
    <source>
        <dbReference type="Proteomes" id="UP000233276"/>
    </source>
</evidence>
<evidence type="ECO:0000313" key="1">
    <source>
        <dbReference type="EMBL" id="AUG30356.1"/>
    </source>
</evidence>
<reference evidence="1 2" key="1">
    <citation type="submission" date="2017-12" db="EMBL/GenBank/DDBJ databases">
        <title>Isolation and characterization of estrogens degradatiion strain Microbacterium hominis SJTG1.</title>
        <authorList>
            <person name="Xiong W."/>
            <person name="Yin C."/>
            <person name="Zheng D."/>
            <person name="Liang R."/>
        </authorList>
    </citation>
    <scope>NUCLEOTIDE SEQUENCE [LARGE SCALE GENOMIC DNA]</scope>
    <source>
        <strain evidence="1 2">SJTG1</strain>
    </source>
</reference>
<proteinExistence type="predicted"/>
<dbReference type="Proteomes" id="UP000233276">
    <property type="component" value="Chromosome"/>
</dbReference>
<gene>
    <name evidence="1" type="ORF">CXR34_13465</name>
</gene>
<organism evidence="1 2">
    <name type="scientific">Microbacterium hominis</name>
    <dbReference type="NCBI Taxonomy" id="162426"/>
    <lineage>
        <taxon>Bacteria</taxon>
        <taxon>Bacillati</taxon>
        <taxon>Actinomycetota</taxon>
        <taxon>Actinomycetes</taxon>
        <taxon>Micrococcales</taxon>
        <taxon>Microbacteriaceae</taxon>
        <taxon>Microbacterium</taxon>
    </lineage>
</organism>
<dbReference type="EMBL" id="CP025299">
    <property type="protein sequence ID" value="AUG30356.1"/>
    <property type="molecule type" value="Genomic_DNA"/>
</dbReference>
<name>A0A2K9DSV1_9MICO</name>
<accession>A0A2K9DSV1</accession>
<dbReference type="AlphaFoldDB" id="A0A2K9DSV1"/>
<protein>
    <submittedName>
        <fullName evidence="1">Uncharacterized protein</fullName>
    </submittedName>
</protein>